<dbReference type="PRINTS" id="PR00032">
    <property type="entry name" value="HTHARAC"/>
</dbReference>
<feature type="domain" description="HTH araC/xylS-type" evidence="4">
    <location>
        <begin position="207"/>
        <end position="290"/>
    </location>
</feature>
<dbReference type="InterPro" id="IPR011051">
    <property type="entry name" value="RmlC_Cupin_sf"/>
</dbReference>
<dbReference type="PROSITE" id="PS01124">
    <property type="entry name" value="HTH_ARAC_FAMILY_2"/>
    <property type="match status" value="1"/>
</dbReference>
<dbReference type="InterPro" id="IPR020449">
    <property type="entry name" value="Tscrpt_reg_AraC-type_HTH"/>
</dbReference>
<dbReference type="RefSeq" id="WP_071506791.1">
    <property type="nucleotide sequence ID" value="NZ_MORL01000059.1"/>
</dbReference>
<comment type="caution">
    <text evidence="5">The sequence shown here is derived from an EMBL/GenBank/DDBJ whole genome shotgun (WGS) entry which is preliminary data.</text>
</comment>
<keyword evidence="3" id="KW-0804">Transcription</keyword>
<dbReference type="InterPro" id="IPR018060">
    <property type="entry name" value="HTH_AraC"/>
</dbReference>
<keyword evidence="2" id="KW-0238">DNA-binding</keyword>
<dbReference type="SMART" id="SM00342">
    <property type="entry name" value="HTH_ARAC"/>
    <property type="match status" value="1"/>
</dbReference>
<dbReference type="EMBL" id="MORL01000059">
    <property type="protein sequence ID" value="OIN55583.1"/>
    <property type="molecule type" value="Genomic_DNA"/>
</dbReference>
<name>A0A1S2VA42_9BACT</name>
<proteinExistence type="predicted"/>
<evidence type="ECO:0000256" key="3">
    <source>
        <dbReference type="ARBA" id="ARBA00023163"/>
    </source>
</evidence>
<evidence type="ECO:0000256" key="2">
    <source>
        <dbReference type="ARBA" id="ARBA00023125"/>
    </source>
</evidence>
<dbReference type="PANTHER" id="PTHR43280:SF32">
    <property type="entry name" value="TRANSCRIPTIONAL REGULATORY PROTEIN"/>
    <property type="match status" value="1"/>
</dbReference>
<evidence type="ECO:0000313" key="5">
    <source>
        <dbReference type="EMBL" id="OIN55583.1"/>
    </source>
</evidence>
<evidence type="ECO:0000259" key="4">
    <source>
        <dbReference type="PROSITE" id="PS01124"/>
    </source>
</evidence>
<dbReference type="Proteomes" id="UP000181790">
    <property type="component" value="Unassembled WGS sequence"/>
</dbReference>
<gene>
    <name evidence="5" type="ORF">BLX24_29365</name>
</gene>
<sequence length="291" mass="33568">MSHNRITHYDGLYGESNTRPATDYIFSESLETRSPTFDWIVKPHIHTRLYQLFFLKTGKVVFQDTNGSCDLDSPCLLCIPPSALHGLVYTPDTTGHILTIADSLIDAIFPSSSPALLTLSRLHRIEKQEDEQAFHEALTLFQKIDQEIFGDEPERQPMIRAYLAQLWIRLYRLIKNRNDVITTGQSPALAHFRHFQKLIKEARFPKSIPDFADDLNISAVHLNRICQSVVGKSALDLIQEHQIDEAKKYLRFTSYSISEIAFLLNFEYPNYFAKLFRKITGMSPKEFRESQ</sequence>
<dbReference type="SUPFAM" id="SSF51182">
    <property type="entry name" value="RmlC-like cupins"/>
    <property type="match status" value="1"/>
</dbReference>
<reference evidence="5 6" key="1">
    <citation type="submission" date="2016-10" db="EMBL/GenBank/DDBJ databases">
        <title>Arsenicibacter rosenii gen. nov., sp. nov., an efficient arsenic-methylating bacterium isolated from an arsenic-contaminated paddy soil.</title>
        <authorList>
            <person name="Huang K."/>
        </authorList>
    </citation>
    <scope>NUCLEOTIDE SEQUENCE [LARGE SCALE GENOMIC DNA]</scope>
    <source>
        <strain evidence="5 6">SM-1</strain>
    </source>
</reference>
<dbReference type="AlphaFoldDB" id="A0A1S2VA42"/>
<dbReference type="InterPro" id="IPR047264">
    <property type="entry name" value="Cupin_HpaA-like_N"/>
</dbReference>
<accession>A0A1S2VA42</accession>
<dbReference type="Pfam" id="PF12833">
    <property type="entry name" value="HTH_18"/>
    <property type="match status" value="1"/>
</dbReference>
<dbReference type="InterPro" id="IPR018062">
    <property type="entry name" value="HTH_AraC-typ_CS"/>
</dbReference>
<dbReference type="InterPro" id="IPR009057">
    <property type="entry name" value="Homeodomain-like_sf"/>
</dbReference>
<dbReference type="SUPFAM" id="SSF46689">
    <property type="entry name" value="Homeodomain-like"/>
    <property type="match status" value="1"/>
</dbReference>
<dbReference type="GO" id="GO:0043565">
    <property type="term" value="F:sequence-specific DNA binding"/>
    <property type="evidence" value="ECO:0007669"/>
    <property type="project" value="InterPro"/>
</dbReference>
<dbReference type="PANTHER" id="PTHR43280">
    <property type="entry name" value="ARAC-FAMILY TRANSCRIPTIONAL REGULATOR"/>
    <property type="match status" value="1"/>
</dbReference>
<dbReference type="PROSITE" id="PS00041">
    <property type="entry name" value="HTH_ARAC_FAMILY_1"/>
    <property type="match status" value="1"/>
</dbReference>
<dbReference type="GO" id="GO:0003700">
    <property type="term" value="F:DNA-binding transcription factor activity"/>
    <property type="evidence" value="ECO:0007669"/>
    <property type="project" value="InterPro"/>
</dbReference>
<keyword evidence="1" id="KW-0805">Transcription regulation</keyword>
<dbReference type="OrthoDB" id="9793451at2"/>
<evidence type="ECO:0000256" key="1">
    <source>
        <dbReference type="ARBA" id="ARBA00023015"/>
    </source>
</evidence>
<protein>
    <submittedName>
        <fullName evidence="5">AraC family transcriptional regulator</fullName>
    </submittedName>
</protein>
<keyword evidence="6" id="KW-1185">Reference proteome</keyword>
<dbReference type="Gene3D" id="1.10.10.60">
    <property type="entry name" value="Homeodomain-like"/>
    <property type="match status" value="1"/>
</dbReference>
<evidence type="ECO:0000313" key="6">
    <source>
        <dbReference type="Proteomes" id="UP000181790"/>
    </source>
</evidence>
<dbReference type="CDD" id="cd06999">
    <property type="entry name" value="cupin_HpaA-like_N"/>
    <property type="match status" value="1"/>
</dbReference>
<organism evidence="5 6">
    <name type="scientific">Arsenicibacter rosenii</name>
    <dbReference type="NCBI Taxonomy" id="1750698"/>
    <lineage>
        <taxon>Bacteria</taxon>
        <taxon>Pseudomonadati</taxon>
        <taxon>Bacteroidota</taxon>
        <taxon>Cytophagia</taxon>
        <taxon>Cytophagales</taxon>
        <taxon>Spirosomataceae</taxon>
        <taxon>Arsenicibacter</taxon>
    </lineage>
</organism>